<dbReference type="Gene3D" id="3.10.450.50">
    <property type="match status" value="1"/>
</dbReference>
<protein>
    <submittedName>
        <fullName evidence="2">Ketosteroid isomerase-like protein</fullName>
    </submittedName>
</protein>
<comment type="caution">
    <text evidence="2">The sequence shown here is derived from an EMBL/GenBank/DDBJ whole genome shotgun (WGS) entry which is preliminary data.</text>
</comment>
<evidence type="ECO:0000259" key="1">
    <source>
        <dbReference type="Pfam" id="PF12680"/>
    </source>
</evidence>
<evidence type="ECO:0000313" key="2">
    <source>
        <dbReference type="EMBL" id="MBB6474353.1"/>
    </source>
</evidence>
<dbReference type="RefSeq" id="WP_221474887.1">
    <property type="nucleotide sequence ID" value="NZ_JACHIU010000001.1"/>
</dbReference>
<accession>A0A7X0IG65</accession>
<dbReference type="Proteomes" id="UP000555564">
    <property type="component" value="Unassembled WGS sequence"/>
</dbReference>
<evidence type="ECO:0000313" key="3">
    <source>
        <dbReference type="Proteomes" id="UP000555564"/>
    </source>
</evidence>
<dbReference type="InterPro" id="IPR032710">
    <property type="entry name" value="NTF2-like_dom_sf"/>
</dbReference>
<dbReference type="SUPFAM" id="SSF54427">
    <property type="entry name" value="NTF2-like"/>
    <property type="match status" value="1"/>
</dbReference>
<keyword evidence="3" id="KW-1185">Reference proteome</keyword>
<gene>
    <name evidence="2" type="ORF">BJ992_003784</name>
</gene>
<sequence>MSHRTTEEVIACFNQVVADHDPRRLAELVADDCVMEAIQPAPDGARTVGRDACIAFWEKLASDRASLFEPEEVIVSGDRGRSAGGIASATALPGRYVV</sequence>
<organism evidence="2 3">
    <name type="scientific">Sphaerisporangium rubeum</name>
    <dbReference type="NCBI Taxonomy" id="321317"/>
    <lineage>
        <taxon>Bacteria</taxon>
        <taxon>Bacillati</taxon>
        <taxon>Actinomycetota</taxon>
        <taxon>Actinomycetes</taxon>
        <taxon>Streptosporangiales</taxon>
        <taxon>Streptosporangiaceae</taxon>
        <taxon>Sphaerisporangium</taxon>
    </lineage>
</organism>
<dbReference type="GO" id="GO:0016853">
    <property type="term" value="F:isomerase activity"/>
    <property type="evidence" value="ECO:0007669"/>
    <property type="project" value="UniProtKB-KW"/>
</dbReference>
<name>A0A7X0IG65_9ACTN</name>
<dbReference type="InterPro" id="IPR037401">
    <property type="entry name" value="SnoaL-like"/>
</dbReference>
<keyword evidence="2" id="KW-0413">Isomerase</keyword>
<dbReference type="EMBL" id="JACHIU010000001">
    <property type="protein sequence ID" value="MBB6474353.1"/>
    <property type="molecule type" value="Genomic_DNA"/>
</dbReference>
<dbReference type="Pfam" id="PF12680">
    <property type="entry name" value="SnoaL_2"/>
    <property type="match status" value="1"/>
</dbReference>
<proteinExistence type="predicted"/>
<feature type="domain" description="SnoaL-like" evidence="1">
    <location>
        <begin position="13"/>
        <end position="79"/>
    </location>
</feature>
<dbReference type="AlphaFoldDB" id="A0A7X0IG65"/>
<reference evidence="2 3" key="1">
    <citation type="submission" date="2020-08" db="EMBL/GenBank/DDBJ databases">
        <title>Sequencing the genomes of 1000 actinobacteria strains.</title>
        <authorList>
            <person name="Klenk H.-P."/>
        </authorList>
    </citation>
    <scope>NUCLEOTIDE SEQUENCE [LARGE SCALE GENOMIC DNA]</scope>
    <source>
        <strain evidence="2 3">DSM 44936</strain>
    </source>
</reference>